<evidence type="ECO:0000313" key="4">
    <source>
        <dbReference type="Proteomes" id="UP000702952"/>
    </source>
</evidence>
<protein>
    <submittedName>
        <fullName evidence="3">XdhC family protein</fullName>
    </submittedName>
</protein>
<feature type="domain" description="XdhC- CoxI" evidence="1">
    <location>
        <begin position="48"/>
        <end position="111"/>
    </location>
</feature>
<proteinExistence type="predicted"/>
<reference evidence="3" key="1">
    <citation type="journal article" date="2020" name="Science">
        <title>Unexpected conservation and global transmission of agrobacterial virulence plasmids.</title>
        <authorList>
            <person name="Weisberg A.J."/>
            <person name="Davis E.W. 2nd"/>
            <person name="Tabima J."/>
            <person name="Belcher M.S."/>
            <person name="Miller M."/>
            <person name="Kuo C.H."/>
            <person name="Loper J.E."/>
            <person name="Grunwald N.J."/>
            <person name="Putnam M.L."/>
            <person name="Chang J.H."/>
        </authorList>
    </citation>
    <scope>NUCLEOTIDE SEQUENCE</scope>
    <source>
        <strain evidence="3">17-1853-1a</strain>
    </source>
</reference>
<dbReference type="PANTHER" id="PTHR30388">
    <property type="entry name" value="ALDEHYDE OXIDOREDUCTASE MOLYBDENUM COFACTOR ASSEMBLY PROTEIN"/>
    <property type="match status" value="1"/>
</dbReference>
<dbReference type="Proteomes" id="UP000702952">
    <property type="component" value="Unassembled WGS sequence"/>
</dbReference>
<feature type="domain" description="XdhC Rossmann" evidence="2">
    <location>
        <begin position="190"/>
        <end position="310"/>
    </location>
</feature>
<dbReference type="RefSeq" id="WP_065658424.1">
    <property type="nucleotide sequence ID" value="NZ_CP123839.1"/>
</dbReference>
<dbReference type="PANTHER" id="PTHR30388:SF4">
    <property type="entry name" value="MOLYBDENUM COFACTOR INSERTION CHAPERONE PAOD"/>
    <property type="match status" value="1"/>
</dbReference>
<name>A0AA44F480_AGRTU</name>
<dbReference type="Pfam" id="PF02625">
    <property type="entry name" value="XdhC_CoxI"/>
    <property type="match status" value="1"/>
</dbReference>
<gene>
    <name evidence="3" type="ORF">G6M46_11655</name>
</gene>
<evidence type="ECO:0000259" key="2">
    <source>
        <dbReference type="Pfam" id="PF13478"/>
    </source>
</evidence>
<evidence type="ECO:0000259" key="1">
    <source>
        <dbReference type="Pfam" id="PF02625"/>
    </source>
</evidence>
<dbReference type="EMBL" id="JAAMAY010000019">
    <property type="protein sequence ID" value="NTC28815.1"/>
    <property type="molecule type" value="Genomic_DNA"/>
</dbReference>
<accession>A0AA44F480</accession>
<dbReference type="InterPro" id="IPR003777">
    <property type="entry name" value="XdhC_CoxI"/>
</dbReference>
<comment type="caution">
    <text evidence="3">The sequence shown here is derived from an EMBL/GenBank/DDBJ whole genome shotgun (WGS) entry which is preliminary data.</text>
</comment>
<organism evidence="3 4">
    <name type="scientific">Agrobacterium tumefaciens</name>
    <dbReference type="NCBI Taxonomy" id="358"/>
    <lineage>
        <taxon>Bacteria</taxon>
        <taxon>Pseudomonadati</taxon>
        <taxon>Pseudomonadota</taxon>
        <taxon>Alphaproteobacteria</taxon>
        <taxon>Hyphomicrobiales</taxon>
        <taxon>Rhizobiaceae</taxon>
        <taxon>Rhizobium/Agrobacterium group</taxon>
        <taxon>Agrobacterium</taxon>
        <taxon>Agrobacterium tumefaciens complex</taxon>
    </lineage>
</organism>
<evidence type="ECO:0000313" key="3">
    <source>
        <dbReference type="EMBL" id="NTC28815.1"/>
    </source>
</evidence>
<dbReference type="InterPro" id="IPR027051">
    <property type="entry name" value="XdhC_Rossmann_dom"/>
</dbReference>
<dbReference type="Pfam" id="PF13478">
    <property type="entry name" value="XdhC_C"/>
    <property type="match status" value="1"/>
</dbReference>
<dbReference type="AlphaFoldDB" id="A0AA44F480"/>
<dbReference type="InterPro" id="IPR052698">
    <property type="entry name" value="MoCofactor_Util/Proc"/>
</dbReference>
<sequence length="319" mass="34336">MLHDDIAALTDICPQEDIQAATKPTPVRSLLTDDTEEIFGFAIRELAKGRVALATLVEIRGGAARALGSHVAIAADGRFCGYVSGGCIETAVASEALDAMGENRDREVKFGLGSPFFDIALPCGGGITVSIHVLQNTEMLSGVLEQLYQRRTTGLSYTRQTQQLEIVEPPSRAGYADDRFFTVYRPRTRVVISGQSIEAERAADIAQSSGYDVVACTANEKVVPDIDQYTAVVLLHHDLDAEQAVLQAALRSSAFYIGALGSTRTHRRRVDFLVSSGFSRADTDRIRAPIGLFGPTRDANSLALSILADIAASRLSLYA</sequence>
<dbReference type="Gene3D" id="3.40.50.720">
    <property type="entry name" value="NAD(P)-binding Rossmann-like Domain"/>
    <property type="match status" value="1"/>
</dbReference>